<dbReference type="Proteomes" id="UP001321473">
    <property type="component" value="Unassembled WGS sequence"/>
</dbReference>
<dbReference type="EMBL" id="JARKHS020014605">
    <property type="protein sequence ID" value="KAK8775055.1"/>
    <property type="molecule type" value="Genomic_DNA"/>
</dbReference>
<evidence type="ECO:0000313" key="2">
    <source>
        <dbReference type="Proteomes" id="UP001321473"/>
    </source>
</evidence>
<dbReference type="AlphaFoldDB" id="A0AAQ4EJR9"/>
<protein>
    <submittedName>
        <fullName evidence="1">Uncharacterized protein</fullName>
    </submittedName>
</protein>
<name>A0AAQ4EJR9_AMBAM</name>
<sequence length="75" mass="8632">MRSSHEGRYNNCAWLVGRQCEEYTECVLAKQSSIVRKKSVVSSCVRLDLCPGRISVREIIFYRGLHATLKEKRGE</sequence>
<evidence type="ECO:0000313" key="1">
    <source>
        <dbReference type="EMBL" id="KAK8775055.1"/>
    </source>
</evidence>
<keyword evidence="2" id="KW-1185">Reference proteome</keyword>
<comment type="caution">
    <text evidence="1">The sequence shown here is derived from an EMBL/GenBank/DDBJ whole genome shotgun (WGS) entry which is preliminary data.</text>
</comment>
<reference evidence="1 2" key="1">
    <citation type="journal article" date="2023" name="Arcadia Sci">
        <title>De novo assembly of a long-read Amblyomma americanum tick genome.</title>
        <authorList>
            <person name="Chou S."/>
            <person name="Poskanzer K.E."/>
            <person name="Rollins M."/>
            <person name="Thuy-Boun P.S."/>
        </authorList>
    </citation>
    <scope>NUCLEOTIDE SEQUENCE [LARGE SCALE GENOMIC DNA]</scope>
    <source>
        <strain evidence="1">F_SG_1</strain>
        <tissue evidence="1">Salivary glands</tissue>
    </source>
</reference>
<gene>
    <name evidence="1" type="ORF">V5799_010408</name>
</gene>
<proteinExistence type="predicted"/>
<accession>A0AAQ4EJR9</accession>
<organism evidence="1 2">
    <name type="scientific">Amblyomma americanum</name>
    <name type="common">Lone star tick</name>
    <dbReference type="NCBI Taxonomy" id="6943"/>
    <lineage>
        <taxon>Eukaryota</taxon>
        <taxon>Metazoa</taxon>
        <taxon>Ecdysozoa</taxon>
        <taxon>Arthropoda</taxon>
        <taxon>Chelicerata</taxon>
        <taxon>Arachnida</taxon>
        <taxon>Acari</taxon>
        <taxon>Parasitiformes</taxon>
        <taxon>Ixodida</taxon>
        <taxon>Ixodoidea</taxon>
        <taxon>Ixodidae</taxon>
        <taxon>Amblyomminae</taxon>
        <taxon>Amblyomma</taxon>
    </lineage>
</organism>